<dbReference type="GO" id="GO:0046872">
    <property type="term" value="F:metal ion binding"/>
    <property type="evidence" value="ECO:0007669"/>
    <property type="project" value="UniProtKB-UniRule"/>
</dbReference>
<dbReference type="AlphaFoldDB" id="A0A1G9UPS8"/>
<feature type="active site" evidence="15">
    <location>
        <position position="82"/>
    </location>
</feature>
<evidence type="ECO:0000256" key="7">
    <source>
        <dbReference type="ARBA" id="ARBA00022737"/>
    </source>
</evidence>
<dbReference type="PANTHER" id="PTHR39188:SF3">
    <property type="entry name" value="STAGE IV SPORULATION PROTEIN FB"/>
    <property type="match status" value="1"/>
</dbReference>
<evidence type="ECO:0000256" key="9">
    <source>
        <dbReference type="ARBA" id="ARBA00022833"/>
    </source>
</evidence>
<feature type="binding site" evidence="16">
    <location>
        <position position="85"/>
    </location>
    <ligand>
        <name>Zn(2+)</name>
        <dbReference type="ChEBI" id="CHEBI:29105"/>
        <note>catalytic</note>
    </ligand>
</feature>
<evidence type="ECO:0000256" key="13">
    <source>
        <dbReference type="ARBA" id="ARBA00023136"/>
    </source>
</evidence>
<feature type="binding site" evidence="16">
    <location>
        <position position="81"/>
    </location>
    <ligand>
        <name>Zn(2+)</name>
        <dbReference type="ChEBI" id="CHEBI:29105"/>
        <note>catalytic</note>
    </ligand>
</feature>
<evidence type="ECO:0000256" key="16">
    <source>
        <dbReference type="PIRSR" id="PIRSR006404-2"/>
    </source>
</evidence>
<comment type="subcellular location">
    <subcellularLocation>
        <location evidence="1 14">Cell membrane</location>
        <topology evidence="1 14">Multi-pass membrane protein</topology>
    </subcellularLocation>
</comment>
<evidence type="ECO:0000256" key="5">
    <source>
        <dbReference type="ARBA" id="ARBA00022692"/>
    </source>
</evidence>
<dbReference type="CDD" id="cd06164">
    <property type="entry name" value="S2P-M50_SpoIVFB_CBS"/>
    <property type="match status" value="1"/>
</dbReference>
<evidence type="ECO:0000256" key="3">
    <source>
        <dbReference type="ARBA" id="ARBA00022475"/>
    </source>
</evidence>
<evidence type="ECO:0000256" key="2">
    <source>
        <dbReference type="ARBA" id="ARBA00007931"/>
    </source>
</evidence>
<feature type="transmembrane region" description="Helical" evidence="14">
    <location>
        <begin position="20"/>
        <end position="41"/>
    </location>
</feature>
<name>A0A1G9UPS8_9EURY</name>
<keyword evidence="12 17" id="KW-0129">CBS domain</keyword>
<keyword evidence="6 14" id="KW-0479">Metal-binding</keyword>
<evidence type="ECO:0000256" key="6">
    <source>
        <dbReference type="ARBA" id="ARBA00022723"/>
    </source>
</evidence>
<keyword evidence="3 14" id="KW-1003">Cell membrane</keyword>
<dbReference type="InterPro" id="IPR000644">
    <property type="entry name" value="CBS_dom"/>
</dbReference>
<dbReference type="Pfam" id="PF02163">
    <property type="entry name" value="Peptidase_M50"/>
    <property type="match status" value="2"/>
</dbReference>
<dbReference type="InterPro" id="IPR046342">
    <property type="entry name" value="CBS_dom_sf"/>
</dbReference>
<dbReference type="PANTHER" id="PTHR39188">
    <property type="entry name" value="MEMBRANE-ASSOCIATED ZINC METALLOPROTEASE M50B"/>
    <property type="match status" value="1"/>
</dbReference>
<dbReference type="GO" id="GO:0005886">
    <property type="term" value="C:plasma membrane"/>
    <property type="evidence" value="ECO:0007669"/>
    <property type="project" value="UniProtKB-SubCell"/>
</dbReference>
<evidence type="ECO:0000256" key="4">
    <source>
        <dbReference type="ARBA" id="ARBA00022670"/>
    </source>
</evidence>
<sequence>MRSFTVVRLWGIPIRVNLSLVVFLPVLAWLVGSGGQIALYASVIDRFAPQPVDVAALTVGWTPWLVGSLAALGLFAGVTVHELGHALVARRYGLHTESITLWIFGGLARFDRIPREWDREFWIALAGPATSVLVGVACAGLVQVVPGRFPVAVFVAGWLAVVNVTLALFNLLPAFPMDGGRVLRALLARNRPYGVATRIAASLGVTFALVFAVLGVLLFNPVLILVALFVYSAAKSEARVTVLDDLLDGLSVADVMDPVTTTLGPDDTVATLVTTMLSRHRLSVPVVDDTGVVGVVRLEDLRDLPRDAYETTRLDDLVVAEPPVRVDAAADAFETLVDLGQRGVDDALVESGGEVVGTVSQGSFFAAIEIQRELRRSV</sequence>
<keyword evidence="4 14" id="KW-0645">Protease</keyword>
<keyword evidence="11 14" id="KW-0482">Metalloprotease</keyword>
<comment type="cofactor">
    <cofactor evidence="14 16">
        <name>Zn(2+)</name>
        <dbReference type="ChEBI" id="CHEBI:29105"/>
    </cofactor>
    <text evidence="14 16">Binds 1 zinc ion per subunit.</text>
</comment>
<dbReference type="Pfam" id="PF00571">
    <property type="entry name" value="CBS"/>
    <property type="match status" value="1"/>
</dbReference>
<evidence type="ECO:0000259" key="18">
    <source>
        <dbReference type="PROSITE" id="PS51371"/>
    </source>
</evidence>
<dbReference type="InterPro" id="IPR016483">
    <property type="entry name" value="UCP006404_Pept_M50_CBS"/>
</dbReference>
<dbReference type="RefSeq" id="WP_089697558.1">
    <property type="nucleotide sequence ID" value="NZ_FNHL01000002.1"/>
</dbReference>
<keyword evidence="9 14" id="KW-0862">Zinc</keyword>
<feature type="domain" description="CBS" evidence="18">
    <location>
        <begin position="256"/>
        <end position="311"/>
    </location>
</feature>
<dbReference type="PIRSF" id="PIRSF006404">
    <property type="entry name" value="UCP006404_Pept_M50_CBS"/>
    <property type="match status" value="1"/>
</dbReference>
<evidence type="ECO:0000256" key="10">
    <source>
        <dbReference type="ARBA" id="ARBA00022989"/>
    </source>
</evidence>
<reference evidence="20" key="1">
    <citation type="submission" date="2016-10" db="EMBL/GenBank/DDBJ databases">
        <authorList>
            <person name="Varghese N."/>
            <person name="Submissions S."/>
        </authorList>
    </citation>
    <scope>NUCLEOTIDE SEQUENCE [LARGE SCALE GENOMIC DNA]</scope>
    <source>
        <strain evidence="20">CGMCC 1.10119</strain>
    </source>
</reference>
<dbReference type="InterPro" id="IPR008915">
    <property type="entry name" value="Peptidase_M50"/>
</dbReference>
<dbReference type="STRING" id="660521.SAMN04487949_2283"/>
<dbReference type="GO" id="GO:0008237">
    <property type="term" value="F:metallopeptidase activity"/>
    <property type="evidence" value="ECO:0007669"/>
    <property type="project" value="UniProtKB-UniRule"/>
</dbReference>
<feature type="transmembrane region" description="Helical" evidence="14">
    <location>
        <begin position="61"/>
        <end position="80"/>
    </location>
</feature>
<feature type="binding site" evidence="16">
    <location>
        <position position="178"/>
    </location>
    <ligand>
        <name>Zn(2+)</name>
        <dbReference type="ChEBI" id="CHEBI:29105"/>
        <note>catalytic</note>
    </ligand>
</feature>
<keyword evidence="10 14" id="KW-1133">Transmembrane helix</keyword>
<comment type="similarity">
    <text evidence="2 14">Belongs to the peptidase M50B family.</text>
</comment>
<keyword evidence="8 14" id="KW-0378">Hydrolase</keyword>
<feature type="transmembrane region" description="Helical" evidence="14">
    <location>
        <begin position="149"/>
        <end position="172"/>
    </location>
</feature>
<organism evidence="19 20">
    <name type="scientific">Halogranum gelatinilyticum</name>
    <dbReference type="NCBI Taxonomy" id="660521"/>
    <lineage>
        <taxon>Archaea</taxon>
        <taxon>Methanobacteriati</taxon>
        <taxon>Methanobacteriota</taxon>
        <taxon>Stenosarchaea group</taxon>
        <taxon>Halobacteria</taxon>
        <taxon>Halobacteriales</taxon>
        <taxon>Haloferacaceae</taxon>
    </lineage>
</organism>
<dbReference type="Gene3D" id="3.10.580.10">
    <property type="entry name" value="CBS-domain"/>
    <property type="match status" value="1"/>
</dbReference>
<protein>
    <recommendedName>
        <fullName evidence="14">Zinc metalloprotease</fullName>
    </recommendedName>
</protein>
<keyword evidence="20" id="KW-1185">Reference proteome</keyword>
<evidence type="ECO:0000256" key="11">
    <source>
        <dbReference type="ARBA" id="ARBA00023049"/>
    </source>
</evidence>
<dbReference type="OrthoDB" id="12044at2157"/>
<accession>A0A1G9UPS8</accession>
<proteinExistence type="inferred from homology"/>
<evidence type="ECO:0000256" key="14">
    <source>
        <dbReference type="PIRNR" id="PIRNR006404"/>
    </source>
</evidence>
<keyword evidence="13 14" id="KW-0472">Membrane</keyword>
<evidence type="ECO:0000256" key="17">
    <source>
        <dbReference type="PROSITE-ProRule" id="PRU00703"/>
    </source>
</evidence>
<evidence type="ECO:0000256" key="1">
    <source>
        <dbReference type="ARBA" id="ARBA00004651"/>
    </source>
</evidence>
<feature type="transmembrane region" description="Helical" evidence="14">
    <location>
        <begin position="199"/>
        <end position="231"/>
    </location>
</feature>
<dbReference type="PROSITE" id="PS51371">
    <property type="entry name" value="CBS"/>
    <property type="match status" value="1"/>
</dbReference>
<dbReference type="Proteomes" id="UP000199451">
    <property type="component" value="Unassembled WGS sequence"/>
</dbReference>
<dbReference type="EMBL" id="FNHL01000002">
    <property type="protein sequence ID" value="SDM61931.1"/>
    <property type="molecule type" value="Genomic_DNA"/>
</dbReference>
<dbReference type="GO" id="GO:0006508">
    <property type="term" value="P:proteolysis"/>
    <property type="evidence" value="ECO:0007669"/>
    <property type="project" value="UniProtKB-KW"/>
</dbReference>
<feature type="transmembrane region" description="Helical" evidence="14">
    <location>
        <begin position="122"/>
        <end position="142"/>
    </location>
</feature>
<evidence type="ECO:0000313" key="19">
    <source>
        <dbReference type="EMBL" id="SDM61931.1"/>
    </source>
</evidence>
<evidence type="ECO:0000256" key="8">
    <source>
        <dbReference type="ARBA" id="ARBA00022801"/>
    </source>
</evidence>
<evidence type="ECO:0000256" key="12">
    <source>
        <dbReference type="ARBA" id="ARBA00023122"/>
    </source>
</evidence>
<evidence type="ECO:0000313" key="20">
    <source>
        <dbReference type="Proteomes" id="UP000199451"/>
    </source>
</evidence>
<gene>
    <name evidence="19" type="ORF">SAMN04487949_2283</name>
</gene>
<evidence type="ECO:0000256" key="15">
    <source>
        <dbReference type="PIRSR" id="PIRSR006404-1"/>
    </source>
</evidence>
<keyword evidence="5 14" id="KW-0812">Transmembrane</keyword>
<dbReference type="SUPFAM" id="SSF54631">
    <property type="entry name" value="CBS-domain pair"/>
    <property type="match status" value="1"/>
</dbReference>
<keyword evidence="7" id="KW-0677">Repeat</keyword>